<keyword evidence="3" id="KW-1185">Reference proteome</keyword>
<protein>
    <recommendedName>
        <fullName evidence="4">tRNA-guanine family transglycosylase</fullName>
    </recommendedName>
</protein>
<reference evidence="3" key="1">
    <citation type="journal article" date="2019" name="Int. J. Syst. Evol. Microbiol.">
        <title>The Global Catalogue of Microorganisms (GCM) 10K type strain sequencing project: providing services to taxonomists for standard genome sequencing and annotation.</title>
        <authorList>
            <consortium name="The Broad Institute Genomics Platform"/>
            <consortium name="The Broad Institute Genome Sequencing Center for Infectious Disease"/>
            <person name="Wu L."/>
            <person name="Ma J."/>
        </authorList>
    </citation>
    <scope>NUCLEOTIDE SEQUENCE [LARGE SCALE GENOMIC DNA]</scope>
    <source>
        <strain evidence="3">CGMCC 4.7246</strain>
    </source>
</reference>
<evidence type="ECO:0000256" key="1">
    <source>
        <dbReference type="SAM" id="MobiDB-lite"/>
    </source>
</evidence>
<name>A0ABW1P869_9PSEU</name>
<dbReference type="Proteomes" id="UP001596220">
    <property type="component" value="Unassembled WGS sequence"/>
</dbReference>
<organism evidence="2 3">
    <name type="scientific">Saccharothrix lopnurensis</name>
    <dbReference type="NCBI Taxonomy" id="1670621"/>
    <lineage>
        <taxon>Bacteria</taxon>
        <taxon>Bacillati</taxon>
        <taxon>Actinomycetota</taxon>
        <taxon>Actinomycetes</taxon>
        <taxon>Pseudonocardiales</taxon>
        <taxon>Pseudonocardiaceae</taxon>
        <taxon>Saccharothrix</taxon>
    </lineage>
</organism>
<evidence type="ECO:0000313" key="3">
    <source>
        <dbReference type="Proteomes" id="UP001596220"/>
    </source>
</evidence>
<evidence type="ECO:0000313" key="2">
    <source>
        <dbReference type="EMBL" id="MFC6091534.1"/>
    </source>
</evidence>
<accession>A0ABW1P869</accession>
<sequence>MTNMSPANLPAPRPPTDETQARAAALHALGLRPAPAAPPGPIGELTDRVLVHTNLDTDRGTLMPLLADVDGLVLSGKKACKAVRELRRSRYQGLLLADPEGYASAAATAEEPFVLPSGGLFGASLSDVLQGQRDAGVTAVMTPTAYFRAGEIGPLKAAAKIVAALDSDDVLFSVPIDVAWLSNDHIDSLIAVLKRLALPKVVLLGGQFDPLKRYKSAVANLRRLVAEAGHVAVFRTDLTAFDVLSHGAFAASIGTGGSRRHVVPFGQFARSSGKEPDYSPSVLHPELMSFHKGSLLAERFGNTRPPQTCPCPACAGQGLDRFTDKSDRDAAHAHGIRIWTPWIAEMHRYRVLAERAEWWKRRCADAVAHCGIVNALIEQEGAFNAPNTLKAWSELPAWWAPASSDSRSRTP</sequence>
<dbReference type="EMBL" id="JBHSQO010000019">
    <property type="protein sequence ID" value="MFC6091534.1"/>
    <property type="molecule type" value="Genomic_DNA"/>
</dbReference>
<evidence type="ECO:0008006" key="4">
    <source>
        <dbReference type="Google" id="ProtNLM"/>
    </source>
</evidence>
<comment type="caution">
    <text evidence="2">The sequence shown here is derived from an EMBL/GenBank/DDBJ whole genome shotgun (WGS) entry which is preliminary data.</text>
</comment>
<proteinExistence type="predicted"/>
<dbReference type="RefSeq" id="WP_380637750.1">
    <property type="nucleotide sequence ID" value="NZ_JBHSQO010000019.1"/>
</dbReference>
<gene>
    <name evidence="2" type="ORF">ACFP3R_19860</name>
</gene>
<feature type="region of interest" description="Disordered" evidence="1">
    <location>
        <begin position="1"/>
        <end position="20"/>
    </location>
</feature>